<dbReference type="SUPFAM" id="SSF47413">
    <property type="entry name" value="lambda repressor-like DNA-binding domains"/>
    <property type="match status" value="1"/>
</dbReference>
<dbReference type="Gene3D" id="1.10.260.40">
    <property type="entry name" value="lambda repressor-like DNA-binding domains"/>
    <property type="match status" value="1"/>
</dbReference>
<feature type="domain" description="HTH cro/C1-type" evidence="2">
    <location>
        <begin position="7"/>
        <end position="61"/>
    </location>
</feature>
<dbReference type="PROSITE" id="PS50943">
    <property type="entry name" value="HTH_CROC1"/>
    <property type="match status" value="1"/>
</dbReference>
<sequence length="123" mass="13949">MNIGSRLAFLRDQRGLTQEELASSLGISRAALSHYEKNRREPDTETLGKVADLFQVSIDYLVGRTSQTNIALDPEVRQFSDELELADDQLLDNFSLTIDGRKLTAEEARRFIAFVRAERNMSN</sequence>
<evidence type="ECO:0000256" key="1">
    <source>
        <dbReference type="ARBA" id="ARBA00023125"/>
    </source>
</evidence>
<evidence type="ECO:0000313" key="4">
    <source>
        <dbReference type="Proteomes" id="UP000502248"/>
    </source>
</evidence>
<evidence type="ECO:0000259" key="2">
    <source>
        <dbReference type="PROSITE" id="PS50943"/>
    </source>
</evidence>
<keyword evidence="1" id="KW-0238">DNA-binding</keyword>
<dbReference type="AlphaFoldDB" id="A0A7Z2ZP80"/>
<name>A0A7Z2ZP80_9BACL</name>
<dbReference type="Proteomes" id="UP000502248">
    <property type="component" value="Chromosome"/>
</dbReference>
<keyword evidence="4" id="KW-1185">Reference proteome</keyword>
<dbReference type="KEGG" id="cheb:HH215_31015"/>
<dbReference type="PANTHER" id="PTHR46558:SF11">
    <property type="entry name" value="HTH-TYPE TRANSCRIPTIONAL REGULATOR XRE"/>
    <property type="match status" value="1"/>
</dbReference>
<dbReference type="SMART" id="SM00530">
    <property type="entry name" value="HTH_XRE"/>
    <property type="match status" value="1"/>
</dbReference>
<reference evidence="3 4" key="1">
    <citation type="submission" date="2020-04" db="EMBL/GenBank/DDBJ databases">
        <title>Genome sequencing of novel species.</title>
        <authorList>
            <person name="Heo J."/>
            <person name="Kim S.-J."/>
            <person name="Kim J.-S."/>
            <person name="Hong S.-B."/>
            <person name="Kwon S.-W."/>
        </authorList>
    </citation>
    <scope>NUCLEOTIDE SEQUENCE [LARGE SCALE GENOMIC DNA]</scope>
    <source>
        <strain evidence="3 4">MFER-1</strain>
    </source>
</reference>
<evidence type="ECO:0000313" key="3">
    <source>
        <dbReference type="EMBL" id="QJD87171.1"/>
    </source>
</evidence>
<accession>A0A7Z2ZP80</accession>
<dbReference type="EMBL" id="CP051680">
    <property type="protein sequence ID" value="QJD87171.1"/>
    <property type="molecule type" value="Genomic_DNA"/>
</dbReference>
<dbReference type="InterPro" id="IPR001387">
    <property type="entry name" value="Cro/C1-type_HTH"/>
</dbReference>
<dbReference type="CDD" id="cd00093">
    <property type="entry name" value="HTH_XRE"/>
    <property type="match status" value="1"/>
</dbReference>
<dbReference type="Pfam" id="PF01381">
    <property type="entry name" value="HTH_3"/>
    <property type="match status" value="1"/>
</dbReference>
<dbReference type="PANTHER" id="PTHR46558">
    <property type="entry name" value="TRACRIPTIONAL REGULATORY PROTEIN-RELATED-RELATED"/>
    <property type="match status" value="1"/>
</dbReference>
<proteinExistence type="predicted"/>
<dbReference type="RefSeq" id="WP_169283417.1">
    <property type="nucleotide sequence ID" value="NZ_CP051680.1"/>
</dbReference>
<dbReference type="GO" id="GO:0003677">
    <property type="term" value="F:DNA binding"/>
    <property type="evidence" value="ECO:0007669"/>
    <property type="project" value="UniProtKB-KW"/>
</dbReference>
<protein>
    <submittedName>
        <fullName evidence="3">Helix-turn-helix transcriptional regulator</fullName>
    </submittedName>
</protein>
<gene>
    <name evidence="3" type="ORF">HH215_31015</name>
</gene>
<dbReference type="InterPro" id="IPR010982">
    <property type="entry name" value="Lambda_DNA-bd_dom_sf"/>
</dbReference>
<organism evidence="3 4">
    <name type="scientific">Cohnella herbarum</name>
    <dbReference type="NCBI Taxonomy" id="2728023"/>
    <lineage>
        <taxon>Bacteria</taxon>
        <taxon>Bacillati</taxon>
        <taxon>Bacillota</taxon>
        <taxon>Bacilli</taxon>
        <taxon>Bacillales</taxon>
        <taxon>Paenibacillaceae</taxon>
        <taxon>Cohnella</taxon>
    </lineage>
</organism>